<dbReference type="SUPFAM" id="SSF47413">
    <property type="entry name" value="lambda repressor-like DNA-binding domains"/>
    <property type="match status" value="1"/>
</dbReference>
<gene>
    <name evidence="3" type="ordered locus">KNP414_06712</name>
</gene>
<reference evidence="3 4" key="2">
    <citation type="journal article" date="2013" name="Genome Announc.">
        <title>Genome Sequence of Growth-Improving Paenibacillus mucilaginosus Strain KNP414.</title>
        <authorList>
            <person name="Lu J.J."/>
            <person name="Wang J.F."/>
            <person name="Hu X.F."/>
        </authorList>
    </citation>
    <scope>NUCLEOTIDE SEQUENCE [LARGE SCALE GENOMIC DNA]</scope>
    <source>
        <strain evidence="3 4">KNP414</strain>
    </source>
</reference>
<sequence>MMDGVRTMGQIGNRIALLREKQGMTQEELSIKLDISRASLSHYEKNRREPDYDTLLKIANYFKVSIDYLLGRTQDPEMVLDQQVRQFVESLELSDDRILQHFSLTIDGKQLTPEEAKRFIAFVRAERSF</sequence>
<dbReference type="SMART" id="SM00530">
    <property type="entry name" value="HTH_XRE"/>
    <property type="match status" value="1"/>
</dbReference>
<evidence type="ECO:0000256" key="1">
    <source>
        <dbReference type="ARBA" id="ARBA00023125"/>
    </source>
</evidence>
<dbReference type="Pfam" id="PF01381">
    <property type="entry name" value="HTH_3"/>
    <property type="match status" value="1"/>
</dbReference>
<dbReference type="EMBL" id="CP002869">
    <property type="protein sequence ID" value="AEI45231.1"/>
    <property type="molecule type" value="Genomic_DNA"/>
</dbReference>
<evidence type="ECO:0000313" key="3">
    <source>
        <dbReference type="EMBL" id="AEI45231.1"/>
    </source>
</evidence>
<dbReference type="PROSITE" id="PS50943">
    <property type="entry name" value="HTH_CROC1"/>
    <property type="match status" value="1"/>
</dbReference>
<dbReference type="Gene3D" id="1.10.260.40">
    <property type="entry name" value="lambda repressor-like DNA-binding domains"/>
    <property type="match status" value="1"/>
</dbReference>
<protein>
    <submittedName>
        <fullName evidence="3">Transcriptional regulator, XRE family</fullName>
    </submittedName>
</protein>
<dbReference type="InterPro" id="IPR010982">
    <property type="entry name" value="Lambda_DNA-bd_dom_sf"/>
</dbReference>
<dbReference type="InterPro" id="IPR001387">
    <property type="entry name" value="Cro/C1-type_HTH"/>
</dbReference>
<dbReference type="Proteomes" id="UP000006620">
    <property type="component" value="Chromosome"/>
</dbReference>
<organism evidence="3 4">
    <name type="scientific">Paenibacillus mucilaginosus (strain KNP414)</name>
    <dbReference type="NCBI Taxonomy" id="1036673"/>
    <lineage>
        <taxon>Bacteria</taxon>
        <taxon>Bacillati</taxon>
        <taxon>Bacillota</taxon>
        <taxon>Bacilli</taxon>
        <taxon>Bacillales</taxon>
        <taxon>Paenibacillaceae</taxon>
        <taxon>Paenibacillus</taxon>
    </lineage>
</organism>
<reference evidence="4" key="1">
    <citation type="submission" date="2011-06" db="EMBL/GenBank/DDBJ databases">
        <title>Complete genome sequence of Paenibacillus mucilaginosus KNP414.</title>
        <authorList>
            <person name="Wang J."/>
            <person name="Hu S."/>
            <person name="Hu X."/>
            <person name="Zhang B."/>
            <person name="Dong D."/>
            <person name="Zhang S."/>
            <person name="Zhao K."/>
            <person name="Wu D."/>
        </authorList>
    </citation>
    <scope>NUCLEOTIDE SEQUENCE [LARGE SCALE GENOMIC DNA]</scope>
    <source>
        <strain evidence="4">KNP414</strain>
    </source>
</reference>
<keyword evidence="1" id="KW-0238">DNA-binding</keyword>
<proteinExistence type="predicted"/>
<dbReference type="PATRIC" id="fig|1036673.3.peg.6259"/>
<dbReference type="KEGG" id="pms:KNP414_06712"/>
<evidence type="ECO:0000259" key="2">
    <source>
        <dbReference type="PROSITE" id="PS50943"/>
    </source>
</evidence>
<feature type="domain" description="HTH cro/C1-type" evidence="2">
    <location>
        <begin position="15"/>
        <end position="69"/>
    </location>
</feature>
<dbReference type="PANTHER" id="PTHR46558:SF11">
    <property type="entry name" value="HTH-TYPE TRANSCRIPTIONAL REGULATOR XRE"/>
    <property type="match status" value="1"/>
</dbReference>
<dbReference type="GO" id="GO:0003677">
    <property type="term" value="F:DNA binding"/>
    <property type="evidence" value="ECO:0007669"/>
    <property type="project" value="UniProtKB-KW"/>
</dbReference>
<accession>F8FCB2</accession>
<evidence type="ECO:0000313" key="4">
    <source>
        <dbReference type="Proteomes" id="UP000006620"/>
    </source>
</evidence>
<name>F8FCB2_PAEMK</name>
<dbReference type="CDD" id="cd00093">
    <property type="entry name" value="HTH_XRE"/>
    <property type="match status" value="1"/>
</dbReference>
<dbReference type="HOGENOM" id="CLU_066192_4_0_9"/>
<dbReference type="PANTHER" id="PTHR46558">
    <property type="entry name" value="TRACRIPTIONAL REGULATORY PROTEIN-RELATED-RELATED"/>
    <property type="match status" value="1"/>
</dbReference>
<dbReference type="AlphaFoldDB" id="F8FCB2"/>